<gene>
    <name evidence="5" type="ORF">GTO91_08400</name>
</gene>
<dbReference type="InterPro" id="IPR050627">
    <property type="entry name" value="Nitroreductase/BluB"/>
</dbReference>
<evidence type="ECO:0000256" key="2">
    <source>
        <dbReference type="ARBA" id="ARBA00022643"/>
    </source>
</evidence>
<keyword evidence="1" id="KW-0285">Flavoprotein</keyword>
<evidence type="ECO:0000256" key="3">
    <source>
        <dbReference type="ARBA" id="ARBA00023002"/>
    </source>
</evidence>
<organism evidence="5 6">
    <name type="scientific">Heliomicrobium undosum</name>
    <dbReference type="NCBI Taxonomy" id="121734"/>
    <lineage>
        <taxon>Bacteria</taxon>
        <taxon>Bacillati</taxon>
        <taxon>Bacillota</taxon>
        <taxon>Clostridia</taxon>
        <taxon>Eubacteriales</taxon>
        <taxon>Heliobacteriaceae</taxon>
        <taxon>Heliomicrobium</taxon>
    </lineage>
</organism>
<dbReference type="EMBL" id="WXEY01000007">
    <property type="protein sequence ID" value="MZP29724.1"/>
    <property type="molecule type" value="Genomic_DNA"/>
</dbReference>
<feature type="domain" description="Nitroreductase" evidence="4">
    <location>
        <begin position="65"/>
        <end position="147"/>
    </location>
</feature>
<dbReference type="CDD" id="cd02150">
    <property type="entry name" value="nitroreductase"/>
    <property type="match status" value="1"/>
</dbReference>
<dbReference type="FunFam" id="3.40.109.10:FF:000012">
    <property type="entry name" value="Nitroreductase family protein"/>
    <property type="match status" value="1"/>
</dbReference>
<dbReference type="Proteomes" id="UP000463470">
    <property type="component" value="Unassembled WGS sequence"/>
</dbReference>
<dbReference type="SUPFAM" id="SSF55469">
    <property type="entry name" value="FMN-dependent nitroreductase-like"/>
    <property type="match status" value="1"/>
</dbReference>
<reference evidence="5 6" key="1">
    <citation type="submission" date="2020-01" db="EMBL/GenBank/DDBJ databases">
        <title>Whole-genome sequence of Heliobacterium undosum DSM 13378.</title>
        <authorList>
            <person name="Kyndt J.A."/>
            <person name="Meyer T.E."/>
        </authorList>
    </citation>
    <scope>NUCLEOTIDE SEQUENCE [LARGE SCALE GENOMIC DNA]</scope>
    <source>
        <strain evidence="5 6">DSM 13378</strain>
    </source>
</reference>
<accession>A0A845L4F6</accession>
<evidence type="ECO:0000313" key="6">
    <source>
        <dbReference type="Proteomes" id="UP000463470"/>
    </source>
</evidence>
<dbReference type="PANTHER" id="PTHR23026:SF90">
    <property type="entry name" value="IODOTYROSINE DEIODINASE 1"/>
    <property type="match status" value="1"/>
</dbReference>
<comment type="caution">
    <text evidence="5">The sequence shown here is derived from an EMBL/GenBank/DDBJ whole genome shotgun (WGS) entry which is preliminary data.</text>
</comment>
<keyword evidence="3" id="KW-0560">Oxidoreductase</keyword>
<dbReference type="AlphaFoldDB" id="A0A845L4F6"/>
<dbReference type="PANTHER" id="PTHR23026">
    <property type="entry name" value="NADPH NITROREDUCTASE"/>
    <property type="match status" value="1"/>
</dbReference>
<dbReference type="Gene3D" id="3.40.109.10">
    <property type="entry name" value="NADH Oxidase"/>
    <property type="match status" value="1"/>
</dbReference>
<evidence type="ECO:0000259" key="4">
    <source>
        <dbReference type="Pfam" id="PF00881"/>
    </source>
</evidence>
<evidence type="ECO:0000256" key="1">
    <source>
        <dbReference type="ARBA" id="ARBA00022630"/>
    </source>
</evidence>
<keyword evidence="2" id="KW-0288">FMN</keyword>
<dbReference type="Pfam" id="PF00881">
    <property type="entry name" value="Nitroreductase"/>
    <property type="match status" value="2"/>
</dbReference>
<dbReference type="GO" id="GO:0016491">
    <property type="term" value="F:oxidoreductase activity"/>
    <property type="evidence" value="ECO:0007669"/>
    <property type="project" value="UniProtKB-KW"/>
</dbReference>
<evidence type="ECO:0000313" key="5">
    <source>
        <dbReference type="EMBL" id="MZP29724.1"/>
    </source>
</evidence>
<feature type="domain" description="Nitroreductase" evidence="4">
    <location>
        <begin position="6"/>
        <end position="58"/>
    </location>
</feature>
<dbReference type="InterPro" id="IPR029479">
    <property type="entry name" value="Nitroreductase"/>
</dbReference>
<sequence length="168" mass="18701">MPMKAILSRRSVRKYTDQPVSDETVKELLAAAMSAPSAGNQQPWHFIVIRDRAQLDQIPAFHPYAGMVKQAPVAILVCGDETLEKYKGFWVQDCSAATENLLIAVEALGLGAVWVGVYPEASRVEQFRKLLAIPDHVTPFALIPVGYAAEKPAPANRFEPSRIHYDRW</sequence>
<dbReference type="InterPro" id="IPR000415">
    <property type="entry name" value="Nitroreductase-like"/>
</dbReference>
<proteinExistence type="predicted"/>
<keyword evidence="6" id="KW-1185">Reference proteome</keyword>
<protein>
    <submittedName>
        <fullName evidence="5">Nitroreductase family protein</fullName>
    </submittedName>
</protein>
<name>A0A845L4F6_9FIRM</name>